<evidence type="ECO:0000313" key="3">
    <source>
        <dbReference type="Proteomes" id="UP000410492"/>
    </source>
</evidence>
<accession>A0A653D0S2</accession>
<sequence>MDIHRLQIPGPRGNKKFGDKCTQSIECGFGGSICDSLSRTCICNASVPVTNHLDKCGTLIQTSYTPERYIDPTMIGILVAMFLMFITICVVLRLFSK</sequence>
<evidence type="ECO:0000256" key="1">
    <source>
        <dbReference type="SAM" id="Phobius"/>
    </source>
</evidence>
<gene>
    <name evidence="2" type="ORF">CALMAC_LOCUS13474</name>
</gene>
<dbReference type="Proteomes" id="UP000410492">
    <property type="component" value="Unassembled WGS sequence"/>
</dbReference>
<evidence type="ECO:0000313" key="2">
    <source>
        <dbReference type="EMBL" id="VEN53777.1"/>
    </source>
</evidence>
<dbReference type="OrthoDB" id="6610549at2759"/>
<organism evidence="2 3">
    <name type="scientific">Callosobruchus maculatus</name>
    <name type="common">Southern cowpea weevil</name>
    <name type="synonym">Pulse bruchid</name>
    <dbReference type="NCBI Taxonomy" id="64391"/>
    <lineage>
        <taxon>Eukaryota</taxon>
        <taxon>Metazoa</taxon>
        <taxon>Ecdysozoa</taxon>
        <taxon>Arthropoda</taxon>
        <taxon>Hexapoda</taxon>
        <taxon>Insecta</taxon>
        <taxon>Pterygota</taxon>
        <taxon>Neoptera</taxon>
        <taxon>Endopterygota</taxon>
        <taxon>Coleoptera</taxon>
        <taxon>Polyphaga</taxon>
        <taxon>Cucujiformia</taxon>
        <taxon>Chrysomeloidea</taxon>
        <taxon>Chrysomelidae</taxon>
        <taxon>Bruchinae</taxon>
        <taxon>Bruchini</taxon>
        <taxon>Callosobruchus</taxon>
    </lineage>
</organism>
<keyword evidence="1" id="KW-0812">Transmembrane</keyword>
<reference evidence="2 3" key="1">
    <citation type="submission" date="2019-01" db="EMBL/GenBank/DDBJ databases">
        <authorList>
            <person name="Sayadi A."/>
        </authorList>
    </citation>
    <scope>NUCLEOTIDE SEQUENCE [LARGE SCALE GENOMIC DNA]</scope>
</reference>
<name>A0A653D0S2_CALMS</name>
<feature type="transmembrane region" description="Helical" evidence="1">
    <location>
        <begin position="74"/>
        <end position="95"/>
    </location>
</feature>
<keyword evidence="1" id="KW-1133">Transmembrane helix</keyword>
<dbReference type="AlphaFoldDB" id="A0A653D0S2"/>
<evidence type="ECO:0008006" key="4">
    <source>
        <dbReference type="Google" id="ProtNLM"/>
    </source>
</evidence>
<keyword evidence="3" id="KW-1185">Reference proteome</keyword>
<protein>
    <recommendedName>
        <fullName evidence="4">EB domain-containing protein</fullName>
    </recommendedName>
</protein>
<proteinExistence type="predicted"/>
<dbReference type="EMBL" id="CAACVG010009647">
    <property type="protein sequence ID" value="VEN53777.1"/>
    <property type="molecule type" value="Genomic_DNA"/>
</dbReference>
<keyword evidence="1" id="KW-0472">Membrane</keyword>